<name>A0ABP1CM70_9APHY</name>
<feature type="region of interest" description="Disordered" evidence="4">
    <location>
        <begin position="79"/>
        <end position="112"/>
    </location>
</feature>
<dbReference type="InterPro" id="IPR002347">
    <property type="entry name" value="SDR_fam"/>
</dbReference>
<dbReference type="PROSITE" id="PS00061">
    <property type="entry name" value="ADH_SHORT"/>
    <property type="match status" value="1"/>
</dbReference>
<evidence type="ECO:0000313" key="5">
    <source>
        <dbReference type="EMBL" id="CAL1695217.1"/>
    </source>
</evidence>
<keyword evidence="6" id="KW-1185">Reference proteome</keyword>
<accession>A0ABP1CM70</accession>
<dbReference type="PANTHER" id="PTHR48107:SF26">
    <property type="entry name" value="OXIDOREDUCTASE, SHORT-CHAIN DEHYDROGENASE_REDUCTASE FAMILY (AFU_ORTHOLOGUE AFUA_4G05870)"/>
    <property type="match status" value="1"/>
</dbReference>
<dbReference type="PANTHER" id="PTHR48107">
    <property type="entry name" value="NADPH-DEPENDENT ALDEHYDE REDUCTASE-LIKE PROTEIN, CHLOROPLASTIC-RELATED"/>
    <property type="match status" value="1"/>
</dbReference>
<evidence type="ECO:0000313" key="6">
    <source>
        <dbReference type="Proteomes" id="UP001497453"/>
    </source>
</evidence>
<dbReference type="Pfam" id="PF13561">
    <property type="entry name" value="adh_short_C2"/>
    <property type="match status" value="1"/>
</dbReference>
<gene>
    <name evidence="5" type="ORF">GFSPODELE1_LOCUS646</name>
</gene>
<dbReference type="Gene3D" id="3.40.50.720">
    <property type="entry name" value="NAD(P)-binding Rossmann-like Domain"/>
    <property type="match status" value="1"/>
</dbReference>
<evidence type="ECO:0000256" key="1">
    <source>
        <dbReference type="ARBA" id="ARBA00006484"/>
    </source>
</evidence>
<reference evidence="6" key="1">
    <citation type="submission" date="2024-04" db="EMBL/GenBank/DDBJ databases">
        <authorList>
            <person name="Shaw F."/>
            <person name="Minotto A."/>
        </authorList>
    </citation>
    <scope>NUCLEOTIDE SEQUENCE [LARGE SCALE GENOMIC DNA]</scope>
</reference>
<dbReference type="InterPro" id="IPR036291">
    <property type="entry name" value="NAD(P)-bd_dom_sf"/>
</dbReference>
<evidence type="ECO:0000256" key="3">
    <source>
        <dbReference type="ARBA" id="ARBA00023002"/>
    </source>
</evidence>
<keyword evidence="3" id="KW-0560">Oxidoreductase</keyword>
<protein>
    <recommendedName>
        <fullName evidence="7">NAD(P)-binding protein</fullName>
    </recommendedName>
</protein>
<evidence type="ECO:0000256" key="4">
    <source>
        <dbReference type="SAM" id="MobiDB-lite"/>
    </source>
</evidence>
<dbReference type="SUPFAM" id="SSF51735">
    <property type="entry name" value="NAD(P)-binding Rossmann-fold domains"/>
    <property type="match status" value="1"/>
</dbReference>
<dbReference type="PRINTS" id="PR00081">
    <property type="entry name" value="GDHRDH"/>
</dbReference>
<dbReference type="InterPro" id="IPR020904">
    <property type="entry name" value="Sc_DH/Rdtase_CS"/>
</dbReference>
<keyword evidence="2" id="KW-0521">NADP</keyword>
<evidence type="ECO:0000256" key="2">
    <source>
        <dbReference type="ARBA" id="ARBA00022857"/>
    </source>
</evidence>
<dbReference type="EMBL" id="OZ037944">
    <property type="protein sequence ID" value="CAL1695217.1"/>
    <property type="molecule type" value="Genomic_DNA"/>
</dbReference>
<organism evidence="5 6">
    <name type="scientific">Somion occarium</name>
    <dbReference type="NCBI Taxonomy" id="3059160"/>
    <lineage>
        <taxon>Eukaryota</taxon>
        <taxon>Fungi</taxon>
        <taxon>Dikarya</taxon>
        <taxon>Basidiomycota</taxon>
        <taxon>Agaricomycotina</taxon>
        <taxon>Agaricomycetes</taxon>
        <taxon>Polyporales</taxon>
        <taxon>Cerrenaceae</taxon>
        <taxon>Somion</taxon>
    </lineage>
</organism>
<dbReference type="Proteomes" id="UP001497453">
    <property type="component" value="Chromosome 1"/>
</dbReference>
<proteinExistence type="inferred from homology"/>
<evidence type="ECO:0008006" key="7">
    <source>
        <dbReference type="Google" id="ProtNLM"/>
    </source>
</evidence>
<sequence>MNLHDEDATNAFASRIVVLQTRWYASQNSNINNSEPYLARTYINMPIASSKSQTLSFYLLDTPICVYKMTIPEQYKKSYKPPFQEQPSAPGLQRKLDPQPLDDITADGRPYRPAGKLEGRSALITGADSGIGRSIALLFALEGANITIHGTNKEQHELNDIEQEILKRTSKVKVHKLIYDLRQEENCILMVQEHMNVFGKLDALVLNHGTQNANTDLPTLSSKQWHDTFDTNIHSFFYIVKAVIPIMEPGSTVTFNASINFAVGHPELIDYTSTKGAMIGFMRALSNQIVGEKGIRCNAVAPGPIWTPLIPATMTKESIETFGTSVPVGRAGQPIEVATTFVYLTSADSSYISGQVIHVNGGVVIN</sequence>
<comment type="similarity">
    <text evidence="1">Belongs to the short-chain dehydrogenases/reductases (SDR) family.</text>
</comment>